<reference evidence="2 3" key="1">
    <citation type="submission" date="2024-04" db="EMBL/GenBank/DDBJ databases">
        <authorList>
            <person name="Waldvogel A.-M."/>
            <person name="Schoenle A."/>
        </authorList>
    </citation>
    <scope>NUCLEOTIDE SEQUENCE [LARGE SCALE GENOMIC DNA]</scope>
</reference>
<sequence length="149" mass="15353">MKKLAYSTSILPATSLFFSSASSPSLSYAQSSMPSSRSAELNVGGVKRLTPPTLSSAPICGLQSGVYARGSWAPCWEHDDTGAVVPPGGQTVPVQLRLMYSSTASAQSSRSSKLAPGLGLDVKQESGGGQRDTDLWAGGLPSTAAGFRD</sequence>
<feature type="region of interest" description="Disordered" evidence="1">
    <location>
        <begin position="104"/>
        <end position="149"/>
    </location>
</feature>
<evidence type="ECO:0000313" key="3">
    <source>
        <dbReference type="Proteomes" id="UP001497482"/>
    </source>
</evidence>
<accession>A0AAV2J1I4</accession>
<name>A0AAV2J1I4_KNICA</name>
<protein>
    <recommendedName>
        <fullName evidence="4">Secreted protein</fullName>
    </recommendedName>
</protein>
<keyword evidence="3" id="KW-1185">Reference proteome</keyword>
<dbReference type="EMBL" id="OZ035832">
    <property type="protein sequence ID" value="CAL1570768.1"/>
    <property type="molecule type" value="Genomic_DNA"/>
</dbReference>
<dbReference type="AlphaFoldDB" id="A0AAV2J1I4"/>
<evidence type="ECO:0008006" key="4">
    <source>
        <dbReference type="Google" id="ProtNLM"/>
    </source>
</evidence>
<evidence type="ECO:0000256" key="1">
    <source>
        <dbReference type="SAM" id="MobiDB-lite"/>
    </source>
</evidence>
<proteinExistence type="predicted"/>
<organism evidence="2 3">
    <name type="scientific">Knipowitschia caucasica</name>
    <name type="common">Caucasian dwarf goby</name>
    <name type="synonym">Pomatoschistus caucasicus</name>
    <dbReference type="NCBI Taxonomy" id="637954"/>
    <lineage>
        <taxon>Eukaryota</taxon>
        <taxon>Metazoa</taxon>
        <taxon>Chordata</taxon>
        <taxon>Craniata</taxon>
        <taxon>Vertebrata</taxon>
        <taxon>Euteleostomi</taxon>
        <taxon>Actinopterygii</taxon>
        <taxon>Neopterygii</taxon>
        <taxon>Teleostei</taxon>
        <taxon>Neoteleostei</taxon>
        <taxon>Acanthomorphata</taxon>
        <taxon>Gobiaria</taxon>
        <taxon>Gobiiformes</taxon>
        <taxon>Gobioidei</taxon>
        <taxon>Gobiidae</taxon>
        <taxon>Gobiinae</taxon>
        <taxon>Knipowitschia</taxon>
    </lineage>
</organism>
<evidence type="ECO:0000313" key="2">
    <source>
        <dbReference type="EMBL" id="CAL1570768.1"/>
    </source>
</evidence>
<dbReference type="Proteomes" id="UP001497482">
    <property type="component" value="Chromosome 10"/>
</dbReference>
<gene>
    <name evidence="2" type="ORF">KC01_LOCUS2996</name>
</gene>